<dbReference type="PANTHER" id="PTHR43546:SF4">
    <property type="entry name" value="UPF0282 PROTEIN MJ1629"/>
    <property type="match status" value="1"/>
</dbReference>
<dbReference type="InterPro" id="IPR050114">
    <property type="entry name" value="UPF0173_UPF0282_UlaG_hydrolase"/>
</dbReference>
<proteinExistence type="predicted"/>
<reference evidence="1" key="1">
    <citation type="submission" date="2021-01" db="EMBL/GenBank/DDBJ databases">
        <authorList>
            <person name="Zhong Y.L."/>
        </authorList>
    </citation>
    <scope>NUCLEOTIDE SEQUENCE</scope>
    <source>
        <strain evidence="1">KCTC 23302</strain>
    </source>
</reference>
<dbReference type="Pfam" id="PF13483">
    <property type="entry name" value="Lactamase_B_3"/>
    <property type="match status" value="1"/>
</dbReference>
<dbReference type="Gene3D" id="3.60.15.10">
    <property type="entry name" value="Ribonuclease Z/Hydroxyacylglutathione hydrolase-like"/>
    <property type="match status" value="1"/>
</dbReference>
<protein>
    <submittedName>
        <fullName evidence="1">MBL fold metallo-hydrolase</fullName>
    </submittedName>
</protein>
<dbReference type="PANTHER" id="PTHR43546">
    <property type="entry name" value="UPF0173 METAL-DEPENDENT HYDROLASE MJ1163-RELATED"/>
    <property type="match status" value="1"/>
</dbReference>
<dbReference type="AlphaFoldDB" id="A0A936ZYU5"/>
<organism evidence="1 2">
    <name type="scientific">Aquimarina mytili</name>
    <dbReference type="NCBI Taxonomy" id="874423"/>
    <lineage>
        <taxon>Bacteria</taxon>
        <taxon>Pseudomonadati</taxon>
        <taxon>Bacteroidota</taxon>
        <taxon>Flavobacteriia</taxon>
        <taxon>Flavobacteriales</taxon>
        <taxon>Flavobacteriaceae</taxon>
        <taxon>Aquimarina</taxon>
    </lineage>
</organism>
<dbReference type="SUPFAM" id="SSF56281">
    <property type="entry name" value="Metallo-hydrolase/oxidoreductase"/>
    <property type="match status" value="1"/>
</dbReference>
<name>A0A936ZYU5_9FLAO</name>
<evidence type="ECO:0000313" key="2">
    <source>
        <dbReference type="Proteomes" id="UP000651057"/>
    </source>
</evidence>
<dbReference type="RefSeq" id="WP_201920520.1">
    <property type="nucleotide sequence ID" value="NZ_BAABAX010000003.1"/>
</dbReference>
<gene>
    <name evidence="1" type="ORF">JJQ60_12830</name>
</gene>
<keyword evidence="2" id="KW-1185">Reference proteome</keyword>
<sequence length="257" mass="29794">MLKVLLFFTVITLNFLGFSQENISLTYIGNMGVYISNNQFSILIDGLHTKYGEDYLFPDQKLVNRINTVLQPDALLFTHRHCDHFSAQLSRDFLIHNKKAILFGPNQITKNLSEFSDRLFTISTKDYVKQTIKHGDINITGLKINHVGKKHVTIENVGYIVNISNKNILHVGDTNWLEEINLFDQLKLAEQSIYIAILPYWMLLDNQASELIKKYIEPKHIVATHISPRIKKEDLQSLKNKFPEAHFLTKPQQRIQF</sequence>
<dbReference type="InterPro" id="IPR036866">
    <property type="entry name" value="RibonucZ/Hydroxyglut_hydro"/>
</dbReference>
<accession>A0A936ZYU5</accession>
<comment type="caution">
    <text evidence="1">The sequence shown here is derived from an EMBL/GenBank/DDBJ whole genome shotgun (WGS) entry which is preliminary data.</text>
</comment>
<dbReference type="EMBL" id="JAERQJ010000004">
    <property type="protein sequence ID" value="MBL0684405.1"/>
    <property type="molecule type" value="Genomic_DNA"/>
</dbReference>
<dbReference type="Proteomes" id="UP000651057">
    <property type="component" value="Unassembled WGS sequence"/>
</dbReference>
<evidence type="ECO:0000313" key="1">
    <source>
        <dbReference type="EMBL" id="MBL0684405.1"/>
    </source>
</evidence>